<name>A0A0F4ZE73_9PEZI</name>
<feature type="region of interest" description="Disordered" evidence="13">
    <location>
        <begin position="1"/>
        <end position="113"/>
    </location>
</feature>
<feature type="compositionally biased region" description="Polar residues" evidence="13">
    <location>
        <begin position="73"/>
        <end position="103"/>
    </location>
</feature>
<organism evidence="16 17">
    <name type="scientific">Thielaviopsis punctulata</name>
    <dbReference type="NCBI Taxonomy" id="72032"/>
    <lineage>
        <taxon>Eukaryota</taxon>
        <taxon>Fungi</taxon>
        <taxon>Dikarya</taxon>
        <taxon>Ascomycota</taxon>
        <taxon>Pezizomycotina</taxon>
        <taxon>Sordariomycetes</taxon>
        <taxon>Hypocreomycetidae</taxon>
        <taxon>Microascales</taxon>
        <taxon>Ceratocystidaceae</taxon>
        <taxon>Thielaviopsis</taxon>
    </lineage>
</organism>
<evidence type="ECO:0000256" key="8">
    <source>
        <dbReference type="ARBA" id="ARBA00023242"/>
    </source>
</evidence>
<dbReference type="PANTHER" id="PTHR10643">
    <property type="entry name" value="KINETOCHORE PROTEIN NDC80"/>
    <property type="match status" value="1"/>
</dbReference>
<evidence type="ECO:0000313" key="16">
    <source>
        <dbReference type="EMBL" id="KKA28904.1"/>
    </source>
</evidence>
<dbReference type="Pfam" id="PF24487">
    <property type="entry name" value="NDC80_loop"/>
    <property type="match status" value="1"/>
</dbReference>
<dbReference type="AlphaFoldDB" id="A0A0F4ZE73"/>
<keyword evidence="8 11" id="KW-0539">Nucleus</keyword>
<dbReference type="FunFam" id="1.10.418.30:FF:000001">
    <property type="entry name" value="Probable kinetochore protein ndc80"/>
    <property type="match status" value="1"/>
</dbReference>
<protein>
    <recommendedName>
        <fullName evidence="11">Kinetochore protein NDC80</fullName>
    </recommendedName>
</protein>
<sequence length="752" mass="86221">MSQDTGLWSVRRSRETTSNHTSTLPQPAQSLKRSSMAAGMTLAQHTHVRSLSGSRQSLAMPRPNPPKFPRPSAASSIGDSGLSSVKRTSTFPTKQLPTPSMATAATPGVMTEAERRSSIYRSRTSTAGSVPHQSFFQAAPQIAGVPRDPRPLKDRSYQTRIGQELIDYMVKFNFEHEMKHVLSQNIMKSPTQKDFNYMFQWLYHRIDPSHKFQKNIDQEVPPILKQLRYPYERSITKSQIAAVGGQNWSTFLGLLHWMMQLAQMLDGYSSHRYDGACLDAGIDVSGDHIIFSFLSQAYRDWLAMDEDVTDEDAERLLAPHVERMANAFQNSNSQYKTELETLEAENTRLQKEIEELEKQTPDPAILDNNFKIMEEDKAKFEEYNALAAQRTEKYEARIKVLQEELDKMVQELKDAEEERRNLQRVVDEQGISMQDIDRMTADRERLQKGIETTSGRLEEVKRQVADREAEASRRLDELERIVSNYNSLAYQIGLIPSNAINAKGHNYELQIIVSDSDFTSNDMLVKGSASSASNRLLADATTGYQPAHILNLDLRGKIKETFSQLRQEISQRRTNAMHIMLKDHERLDHMGESIQDKQNDVETLGHRVREAEQEYERSRELTLAQKMGSDAQIEKIEKELSKFRTELSESVQLMEQREMNTNIEYEQMVVRVNAMREELHTEIERMLNDVIKFKLHVQKNLDDFENFVADEVEKELERDEAEKRLARDAAEGETEHGQQHQGSEEDAVMADA</sequence>
<evidence type="ECO:0000259" key="15">
    <source>
        <dbReference type="Pfam" id="PF24487"/>
    </source>
</evidence>
<comment type="subcellular location">
    <subcellularLocation>
        <location evidence="11">Chromosome</location>
        <location evidence="11">Centromere</location>
        <location evidence="11">Kinetochore</location>
    </subcellularLocation>
    <subcellularLocation>
        <location evidence="11">Nucleus</location>
    </subcellularLocation>
</comment>
<evidence type="ECO:0000256" key="10">
    <source>
        <dbReference type="ARBA" id="ARBA00023328"/>
    </source>
</evidence>
<evidence type="ECO:0000256" key="4">
    <source>
        <dbReference type="ARBA" id="ARBA00022618"/>
    </source>
</evidence>
<comment type="similarity">
    <text evidence="2 11">Belongs to the NDC80/HEC1 family.</text>
</comment>
<feature type="domain" description="Kinetochore protein Ndc80 CH" evidence="14">
    <location>
        <begin position="114"/>
        <end position="267"/>
    </location>
</feature>
<evidence type="ECO:0000256" key="1">
    <source>
        <dbReference type="ARBA" id="ARBA00002772"/>
    </source>
</evidence>
<dbReference type="GO" id="GO:0031262">
    <property type="term" value="C:Ndc80 complex"/>
    <property type="evidence" value="ECO:0007669"/>
    <property type="project" value="UniProtKB-UniRule"/>
</dbReference>
<keyword evidence="3 11" id="KW-0158">Chromosome</keyword>
<dbReference type="PANTHER" id="PTHR10643:SF2">
    <property type="entry name" value="KINETOCHORE PROTEIN NDC80 HOMOLOG"/>
    <property type="match status" value="1"/>
</dbReference>
<proteinExistence type="inferred from homology"/>
<feature type="compositionally biased region" description="Polar residues" evidence="13">
    <location>
        <begin position="18"/>
        <end position="33"/>
    </location>
</feature>
<keyword evidence="6 11" id="KW-0995">Kinetochore</keyword>
<keyword evidence="17" id="KW-1185">Reference proteome</keyword>
<dbReference type="EMBL" id="LAEV01001101">
    <property type="protein sequence ID" value="KKA28904.1"/>
    <property type="molecule type" value="Genomic_DNA"/>
</dbReference>
<evidence type="ECO:0000256" key="6">
    <source>
        <dbReference type="ARBA" id="ARBA00022838"/>
    </source>
</evidence>
<dbReference type="InterPro" id="IPR005550">
    <property type="entry name" value="Kinetochore_Ndc80"/>
</dbReference>
<evidence type="ECO:0000256" key="3">
    <source>
        <dbReference type="ARBA" id="ARBA00022454"/>
    </source>
</evidence>
<comment type="function">
    <text evidence="1 11">Acts as a component of the essential kinetochore-associated NDC80 complex, which is required for chromosome segregation and spindle checkpoint activity.</text>
</comment>
<feature type="coiled-coil region" evidence="12">
    <location>
        <begin position="384"/>
        <end position="488"/>
    </location>
</feature>
<feature type="coiled-coil region" evidence="12">
    <location>
        <begin position="594"/>
        <end position="653"/>
    </location>
</feature>
<dbReference type="GO" id="GO:0005634">
    <property type="term" value="C:nucleus"/>
    <property type="evidence" value="ECO:0007669"/>
    <property type="project" value="UniProtKB-SubCell"/>
</dbReference>
<dbReference type="InterPro" id="IPR055260">
    <property type="entry name" value="Ndc80_CH"/>
</dbReference>
<feature type="region of interest" description="Disordered" evidence="13">
    <location>
        <begin position="719"/>
        <end position="752"/>
    </location>
</feature>
<feature type="domain" description="Kinetochore protein NDC80 loop region" evidence="15">
    <location>
        <begin position="447"/>
        <end position="513"/>
    </location>
</feature>
<dbReference type="Gene3D" id="1.10.418.30">
    <property type="entry name" value="Ncd80 complex, Ncd80 subunit"/>
    <property type="match status" value="1"/>
</dbReference>
<evidence type="ECO:0000259" key="14">
    <source>
        <dbReference type="Pfam" id="PF03801"/>
    </source>
</evidence>
<keyword evidence="9 11" id="KW-0131">Cell cycle</keyword>
<evidence type="ECO:0000256" key="11">
    <source>
        <dbReference type="RuleBase" id="RU368072"/>
    </source>
</evidence>
<dbReference type="Pfam" id="PF03801">
    <property type="entry name" value="Ndc80_HEC"/>
    <property type="match status" value="1"/>
</dbReference>
<comment type="caution">
    <text evidence="16">The sequence shown here is derived from an EMBL/GenBank/DDBJ whole genome shotgun (WGS) entry which is preliminary data.</text>
</comment>
<evidence type="ECO:0000256" key="12">
    <source>
        <dbReference type="SAM" id="Coils"/>
    </source>
</evidence>
<evidence type="ECO:0000256" key="13">
    <source>
        <dbReference type="SAM" id="MobiDB-lite"/>
    </source>
</evidence>
<gene>
    <name evidence="16" type="ORF">TD95_004494</name>
</gene>
<evidence type="ECO:0000313" key="17">
    <source>
        <dbReference type="Proteomes" id="UP000033483"/>
    </source>
</evidence>
<feature type="compositionally biased region" description="Basic and acidic residues" evidence="13">
    <location>
        <begin position="719"/>
        <end position="738"/>
    </location>
</feature>
<dbReference type="GO" id="GO:0051301">
    <property type="term" value="P:cell division"/>
    <property type="evidence" value="ECO:0007669"/>
    <property type="project" value="UniProtKB-UniRule"/>
</dbReference>
<comment type="subunit">
    <text evidence="11">Component of the NDC80 complex.</text>
</comment>
<keyword evidence="10 11" id="KW-0137">Centromere</keyword>
<keyword evidence="5 11" id="KW-0498">Mitosis</keyword>
<dbReference type="InterPro" id="IPR038273">
    <property type="entry name" value="Ndc80_sf"/>
</dbReference>
<feature type="coiled-coil region" evidence="12">
    <location>
        <begin position="325"/>
        <end position="359"/>
    </location>
</feature>
<dbReference type="Proteomes" id="UP000033483">
    <property type="component" value="Unassembled WGS sequence"/>
</dbReference>
<dbReference type="OrthoDB" id="7459479at2759"/>
<dbReference type="GO" id="GO:0051315">
    <property type="term" value="P:attachment of mitotic spindle microtubules to kinetochore"/>
    <property type="evidence" value="ECO:0007669"/>
    <property type="project" value="UniProtKB-UniRule"/>
</dbReference>
<keyword evidence="4 11" id="KW-0132">Cell division</keyword>
<evidence type="ECO:0000256" key="7">
    <source>
        <dbReference type="ARBA" id="ARBA00023054"/>
    </source>
</evidence>
<dbReference type="SUPFAM" id="SSF57997">
    <property type="entry name" value="Tropomyosin"/>
    <property type="match status" value="1"/>
</dbReference>
<evidence type="ECO:0000256" key="9">
    <source>
        <dbReference type="ARBA" id="ARBA00023306"/>
    </source>
</evidence>
<evidence type="ECO:0000256" key="5">
    <source>
        <dbReference type="ARBA" id="ARBA00022776"/>
    </source>
</evidence>
<evidence type="ECO:0000256" key="2">
    <source>
        <dbReference type="ARBA" id="ARBA00007050"/>
    </source>
</evidence>
<accession>A0A0F4ZE73</accession>
<keyword evidence="7 12" id="KW-0175">Coiled coil</keyword>
<reference evidence="16 17" key="1">
    <citation type="submission" date="2015-03" db="EMBL/GenBank/DDBJ databases">
        <authorList>
            <person name="Radwan O."/>
            <person name="Al-Naeli F.A."/>
            <person name="Rendon G.A."/>
            <person name="Fields C."/>
        </authorList>
    </citation>
    <scope>NUCLEOTIDE SEQUENCE [LARGE SCALE GENOMIC DNA]</scope>
    <source>
        <strain evidence="16">CR-DP1</strain>
    </source>
</reference>
<dbReference type="InterPro" id="IPR057091">
    <property type="entry name" value="NDC80_loop"/>
</dbReference>